<dbReference type="Proteomes" id="UP000292052">
    <property type="component" value="Unassembled WGS sequence"/>
</dbReference>
<protein>
    <recommendedName>
        <fullName evidence="4">7tm 6 domain containing protein</fullName>
    </recommendedName>
</protein>
<reference evidence="2 3" key="1">
    <citation type="submission" date="2017-03" db="EMBL/GenBank/DDBJ databases">
        <title>Genome of the blue death feigning beetle - Asbolus verrucosus.</title>
        <authorList>
            <person name="Rider S.D."/>
        </authorList>
    </citation>
    <scope>NUCLEOTIDE SEQUENCE [LARGE SCALE GENOMIC DNA]</scope>
    <source>
        <strain evidence="2">Butters</strain>
        <tissue evidence="2">Head and leg muscle</tissue>
    </source>
</reference>
<organism evidence="2 3">
    <name type="scientific">Asbolus verrucosus</name>
    <name type="common">Desert ironclad beetle</name>
    <dbReference type="NCBI Taxonomy" id="1661398"/>
    <lineage>
        <taxon>Eukaryota</taxon>
        <taxon>Metazoa</taxon>
        <taxon>Ecdysozoa</taxon>
        <taxon>Arthropoda</taxon>
        <taxon>Hexapoda</taxon>
        <taxon>Insecta</taxon>
        <taxon>Pterygota</taxon>
        <taxon>Neoptera</taxon>
        <taxon>Endopterygota</taxon>
        <taxon>Coleoptera</taxon>
        <taxon>Polyphaga</taxon>
        <taxon>Cucujiformia</taxon>
        <taxon>Tenebrionidae</taxon>
        <taxon>Pimeliinae</taxon>
        <taxon>Asbolus</taxon>
    </lineage>
</organism>
<feature type="non-terminal residue" evidence="2">
    <location>
        <position position="223"/>
    </location>
</feature>
<comment type="caution">
    <text evidence="2">The sequence shown here is derived from an EMBL/GenBank/DDBJ whole genome shotgun (WGS) entry which is preliminary data.</text>
</comment>
<accession>A0A482W6N1</accession>
<proteinExistence type="predicted"/>
<gene>
    <name evidence="2" type="ORF">BDFB_012311</name>
</gene>
<dbReference type="OrthoDB" id="6804415at2759"/>
<evidence type="ECO:0000313" key="3">
    <source>
        <dbReference type="Proteomes" id="UP000292052"/>
    </source>
</evidence>
<keyword evidence="1" id="KW-0812">Transmembrane</keyword>
<name>A0A482W6N1_ASBVE</name>
<keyword evidence="1" id="KW-1133">Transmembrane helix</keyword>
<evidence type="ECO:0008006" key="4">
    <source>
        <dbReference type="Google" id="ProtNLM"/>
    </source>
</evidence>
<feature type="transmembrane region" description="Helical" evidence="1">
    <location>
        <begin position="171"/>
        <end position="196"/>
    </location>
</feature>
<dbReference type="EMBL" id="QDEB01026506">
    <property type="protein sequence ID" value="RZC40377.1"/>
    <property type="molecule type" value="Genomic_DNA"/>
</dbReference>
<keyword evidence="1" id="KW-0472">Membrane</keyword>
<evidence type="ECO:0000256" key="1">
    <source>
        <dbReference type="SAM" id="Phobius"/>
    </source>
</evidence>
<sequence length="223" mass="26301">MIKFASYLHEDEEFFEIWNEVFPNLWSASCTGEENLKKLKKIGQLARCFMILMVSAILASCTSGLPWYDRLDKWALPFNIFFYVSFYHIGLTIVCNAIVLMYLVLHLYSHCFLINKILENLANSFADLNPVEAIIDKKCQIVVTKELISCTQHHQKMIRYKNRYIFTSADTLFRTFFEIFATLLMTVSFCFLGKLLKNEYNAERIPVKKSYEYFLYTQFQDNL</sequence>
<feature type="transmembrane region" description="Helical" evidence="1">
    <location>
        <begin position="45"/>
        <end position="68"/>
    </location>
</feature>
<feature type="transmembrane region" description="Helical" evidence="1">
    <location>
        <begin position="80"/>
        <end position="105"/>
    </location>
</feature>
<dbReference type="AlphaFoldDB" id="A0A482W6N1"/>
<evidence type="ECO:0000313" key="2">
    <source>
        <dbReference type="EMBL" id="RZC40377.1"/>
    </source>
</evidence>
<keyword evidence="3" id="KW-1185">Reference proteome</keyword>